<dbReference type="KEGG" id="fwa:DCMF_01720"/>
<dbReference type="Gene3D" id="2.20.25.110">
    <property type="entry name" value="S-adenosyl-L-methionine-dependent methyltransferases"/>
    <property type="match status" value="1"/>
</dbReference>
<gene>
    <name evidence="4" type="ORF">DCMF_01720</name>
</gene>
<keyword evidence="2" id="KW-0175">Coiled coil</keyword>
<name>A0A3G1L0V1_FORW1</name>
<dbReference type="InterPro" id="IPR041698">
    <property type="entry name" value="Methyltransf_25"/>
</dbReference>
<evidence type="ECO:0000313" key="4">
    <source>
        <dbReference type="EMBL" id="ATW28297.1"/>
    </source>
</evidence>
<dbReference type="SUPFAM" id="SSF53335">
    <property type="entry name" value="S-adenosyl-L-methionine-dependent methyltransferases"/>
    <property type="match status" value="1"/>
</dbReference>
<dbReference type="EMBL" id="CP017634">
    <property type="protein sequence ID" value="ATW28297.1"/>
    <property type="molecule type" value="Genomic_DNA"/>
</dbReference>
<dbReference type="Proteomes" id="UP000323521">
    <property type="component" value="Chromosome"/>
</dbReference>
<protein>
    <recommendedName>
        <fullName evidence="3">Methyltransferase domain-containing protein</fullName>
    </recommendedName>
</protein>
<dbReference type="PANTHER" id="PTHR43861">
    <property type="entry name" value="TRANS-ACONITATE 2-METHYLTRANSFERASE-RELATED"/>
    <property type="match status" value="1"/>
</dbReference>
<proteinExistence type="predicted"/>
<reference evidence="4 5" key="1">
    <citation type="submission" date="2016-10" db="EMBL/GenBank/DDBJ databases">
        <title>Complete Genome Sequence of Peptococcaceae strain DCMF.</title>
        <authorList>
            <person name="Edwards R.J."/>
            <person name="Holland S.I."/>
            <person name="Deshpande N.P."/>
            <person name="Wong Y.K."/>
            <person name="Ertan H."/>
            <person name="Manefield M."/>
            <person name="Russell T.L."/>
            <person name="Lee M.J."/>
        </authorList>
    </citation>
    <scope>NUCLEOTIDE SEQUENCE [LARGE SCALE GENOMIC DNA]</scope>
    <source>
        <strain evidence="4 5">DCMF</strain>
    </source>
</reference>
<accession>A0A3G1L0V1</accession>
<feature type="coiled-coil region" evidence="2">
    <location>
        <begin position="58"/>
        <end position="85"/>
    </location>
</feature>
<keyword evidence="5" id="KW-1185">Reference proteome</keyword>
<feature type="domain" description="Methyltransferase" evidence="3">
    <location>
        <begin position="27"/>
        <end position="122"/>
    </location>
</feature>
<organism evidence="4 5">
    <name type="scientific">Formimonas warabiya</name>
    <dbReference type="NCBI Taxonomy" id="1761012"/>
    <lineage>
        <taxon>Bacteria</taxon>
        <taxon>Bacillati</taxon>
        <taxon>Bacillota</taxon>
        <taxon>Clostridia</taxon>
        <taxon>Eubacteriales</taxon>
        <taxon>Peptococcaceae</taxon>
        <taxon>Candidatus Formimonas</taxon>
    </lineage>
</organism>
<dbReference type="Gene3D" id="3.40.50.150">
    <property type="entry name" value="Vaccinia Virus protein VP39"/>
    <property type="match status" value="1"/>
</dbReference>
<dbReference type="InterPro" id="IPR029063">
    <property type="entry name" value="SAM-dependent_MTases_sf"/>
</dbReference>
<dbReference type="Pfam" id="PF13649">
    <property type="entry name" value="Methyltransf_25"/>
    <property type="match status" value="1"/>
</dbReference>
<dbReference type="CDD" id="cd02440">
    <property type="entry name" value="AdoMet_MTases"/>
    <property type="match status" value="1"/>
</dbReference>
<dbReference type="GO" id="GO:0016740">
    <property type="term" value="F:transferase activity"/>
    <property type="evidence" value="ECO:0007669"/>
    <property type="project" value="UniProtKB-KW"/>
</dbReference>
<sequence length="237" mass="27304">MESVDYQGWAQYIKTLSKRYHKEIGNVLDVACGTGNTSIPLAQLDWRVTGVDISLPMLQQARRKAAEAKLDIIFLQQDMRNLELTREYDLVTCFQDGLNYLLTGPDLEKAFLSIYHMMSAQGLFIFDLNLVEKYSLSAQGDISFVDTEDFCLVYETSYLTGQEVWEIKVTGFIREDQKYTKFQEIHQEKQHHLKDVQGFLETTGFKVLDVFDAFSLAPPCARSRRIFVVAQKEEGRE</sequence>
<evidence type="ECO:0000256" key="1">
    <source>
        <dbReference type="ARBA" id="ARBA00022679"/>
    </source>
</evidence>
<evidence type="ECO:0000256" key="2">
    <source>
        <dbReference type="SAM" id="Coils"/>
    </source>
</evidence>
<evidence type="ECO:0000259" key="3">
    <source>
        <dbReference type="Pfam" id="PF13649"/>
    </source>
</evidence>
<evidence type="ECO:0000313" key="5">
    <source>
        <dbReference type="Proteomes" id="UP000323521"/>
    </source>
</evidence>
<keyword evidence="1" id="KW-0808">Transferase</keyword>
<dbReference type="AlphaFoldDB" id="A0A3G1L0V1"/>